<dbReference type="EMBL" id="WHWC01000001">
    <property type="protein sequence ID" value="KAG8391537.1"/>
    <property type="molecule type" value="Genomic_DNA"/>
</dbReference>
<gene>
    <name evidence="3" type="ORF">BUALT_Bualt01G0198000</name>
</gene>
<protein>
    <submittedName>
        <fullName evidence="3">Uncharacterized protein</fullName>
    </submittedName>
</protein>
<keyword evidence="4" id="KW-1185">Reference proteome</keyword>
<evidence type="ECO:0000313" key="4">
    <source>
        <dbReference type="Proteomes" id="UP000826271"/>
    </source>
</evidence>
<feature type="coiled-coil region" evidence="1">
    <location>
        <begin position="152"/>
        <end position="186"/>
    </location>
</feature>
<feature type="region of interest" description="Disordered" evidence="2">
    <location>
        <begin position="423"/>
        <end position="483"/>
    </location>
</feature>
<dbReference type="AlphaFoldDB" id="A0AAV6YG93"/>
<dbReference type="PANTHER" id="PTHR34057">
    <property type="entry name" value="ELONGATION FACTOR"/>
    <property type="match status" value="1"/>
</dbReference>
<proteinExistence type="predicted"/>
<dbReference type="PANTHER" id="PTHR34057:SF10">
    <property type="entry name" value="TRANSPOSASE, PTTA_EN_SPM, PLANT"/>
    <property type="match status" value="1"/>
</dbReference>
<feature type="compositionally biased region" description="Polar residues" evidence="2">
    <location>
        <begin position="452"/>
        <end position="462"/>
    </location>
</feature>
<comment type="caution">
    <text evidence="3">The sequence shown here is derived from an EMBL/GenBank/DDBJ whole genome shotgun (WGS) entry which is preliminary data.</text>
</comment>
<sequence length="483" mass="55058">MAHETDVRDRSKAKMEASNYKANGIFAKELEDELMKFTSKCEDYESRLVEQTKEVHRNDDMEVNITECTKSLGNEVVEAERHDTTENSSSFDDSDCGVENVDALGDFEAMSDFCGDASPSVDFDGFGEMFRTRKKKPTAHWRSYIQPLMWRCKWVELQIKKLQSQAQQYDRELEAYNKSKQIQLEKDSTLEGECAKSLPFSRVDAKNEVLRRKKRKRAEATTDVAAYMSRHNLFSYYENRKSFTEGAFMDNELKNMAIQKVNIDDEFWVNDEPFFTKPGDGDNSLEHVLRKIELLQSQVGKMKRRVDAVMSENAGKFSCIDDISLPMLPSQTFPPNNWDIMPARTYIASQLSTEYNTGDVLVPESASASTSHGDVRDVNGSTSHARFADAYLNGEDGVLIDNRRVKEEMNTFEEVKIHPIQRPLVLKEEPSNPSPPVLAGPDLPTDDHPSPKTRSISKITTPKSKRKRGRRRGSGRWSRRSVG</sequence>
<organism evidence="3 4">
    <name type="scientific">Buddleja alternifolia</name>
    <dbReference type="NCBI Taxonomy" id="168488"/>
    <lineage>
        <taxon>Eukaryota</taxon>
        <taxon>Viridiplantae</taxon>
        <taxon>Streptophyta</taxon>
        <taxon>Embryophyta</taxon>
        <taxon>Tracheophyta</taxon>
        <taxon>Spermatophyta</taxon>
        <taxon>Magnoliopsida</taxon>
        <taxon>eudicotyledons</taxon>
        <taxon>Gunneridae</taxon>
        <taxon>Pentapetalae</taxon>
        <taxon>asterids</taxon>
        <taxon>lamiids</taxon>
        <taxon>Lamiales</taxon>
        <taxon>Scrophulariaceae</taxon>
        <taxon>Buddlejeae</taxon>
        <taxon>Buddleja</taxon>
    </lineage>
</organism>
<keyword evidence="1" id="KW-0175">Coiled coil</keyword>
<feature type="compositionally biased region" description="Basic residues" evidence="2">
    <location>
        <begin position="463"/>
        <end position="483"/>
    </location>
</feature>
<dbReference type="InterPro" id="IPR038745">
    <property type="entry name" value="AT4G37440-like"/>
</dbReference>
<evidence type="ECO:0000256" key="2">
    <source>
        <dbReference type="SAM" id="MobiDB-lite"/>
    </source>
</evidence>
<accession>A0AAV6YG93</accession>
<evidence type="ECO:0000313" key="3">
    <source>
        <dbReference type="EMBL" id="KAG8391537.1"/>
    </source>
</evidence>
<dbReference type="CDD" id="cd11650">
    <property type="entry name" value="AT4G37440_like"/>
    <property type="match status" value="1"/>
</dbReference>
<evidence type="ECO:0000256" key="1">
    <source>
        <dbReference type="SAM" id="Coils"/>
    </source>
</evidence>
<reference evidence="3" key="1">
    <citation type="submission" date="2019-10" db="EMBL/GenBank/DDBJ databases">
        <authorList>
            <person name="Zhang R."/>
            <person name="Pan Y."/>
            <person name="Wang J."/>
            <person name="Ma R."/>
            <person name="Yu S."/>
        </authorList>
    </citation>
    <scope>NUCLEOTIDE SEQUENCE</scope>
    <source>
        <strain evidence="3">LA-IB0</strain>
        <tissue evidence="3">Leaf</tissue>
    </source>
</reference>
<dbReference type="Proteomes" id="UP000826271">
    <property type="component" value="Unassembled WGS sequence"/>
</dbReference>
<name>A0AAV6YG93_9LAMI</name>
<feature type="coiled-coil region" evidence="1">
    <location>
        <begin position="27"/>
        <end position="54"/>
    </location>
</feature>